<dbReference type="AlphaFoldDB" id="A0A1M6DY49"/>
<evidence type="ECO:0000256" key="1">
    <source>
        <dbReference type="ARBA" id="ARBA00023125"/>
    </source>
</evidence>
<evidence type="ECO:0000313" key="4">
    <source>
        <dbReference type="Proteomes" id="UP000184241"/>
    </source>
</evidence>
<evidence type="ECO:0000313" key="3">
    <source>
        <dbReference type="EMBL" id="SHI78059.1"/>
    </source>
</evidence>
<dbReference type="PANTHER" id="PTHR46558">
    <property type="entry name" value="TRACRIPTIONAL REGULATORY PROTEIN-RELATED-RELATED"/>
    <property type="match status" value="1"/>
</dbReference>
<dbReference type="PANTHER" id="PTHR46558:SF11">
    <property type="entry name" value="HTH-TYPE TRANSCRIPTIONAL REGULATOR XRE"/>
    <property type="match status" value="1"/>
</dbReference>
<dbReference type="RefSeq" id="WP_021800379.1">
    <property type="nucleotide sequence ID" value="NZ_FQXU01000020.1"/>
</dbReference>
<dbReference type="Pfam" id="PF01381">
    <property type="entry name" value="HTH_3"/>
    <property type="match status" value="1"/>
</dbReference>
<dbReference type="InterPro" id="IPR010982">
    <property type="entry name" value="Lambda_DNA-bd_dom_sf"/>
</dbReference>
<sequence>MLGDKIKALRQKKKLTQKELADDLKISQSTIGMIERNDRGASKELLIKLASYFGITVDYLLSDEKDINYTSELNNKDQKDISKALSQTLEQLQSDQSGLMFDGEPIDEETKELLRISLENSMRLAKQIAKNKFTPNKYKK</sequence>
<reference evidence="3 4" key="1">
    <citation type="submission" date="2016-11" db="EMBL/GenBank/DDBJ databases">
        <authorList>
            <person name="Jaros S."/>
            <person name="Januszkiewicz K."/>
            <person name="Wedrychowicz H."/>
        </authorList>
    </citation>
    <scope>NUCLEOTIDE SEQUENCE [LARGE SCALE GENOMIC DNA]</scope>
    <source>
        <strain evidence="3 4">DSM 6191</strain>
    </source>
</reference>
<dbReference type="PROSITE" id="PS50943">
    <property type="entry name" value="HTH_CROC1"/>
    <property type="match status" value="1"/>
</dbReference>
<dbReference type="GO" id="GO:0003677">
    <property type="term" value="F:DNA binding"/>
    <property type="evidence" value="ECO:0007669"/>
    <property type="project" value="UniProtKB-KW"/>
</dbReference>
<gene>
    <name evidence="3" type="ORF">SAMN02745941_04324</name>
</gene>
<organism evidence="3 4">
    <name type="scientific">Clostridium intestinale DSM 6191</name>
    <dbReference type="NCBI Taxonomy" id="1121320"/>
    <lineage>
        <taxon>Bacteria</taxon>
        <taxon>Bacillati</taxon>
        <taxon>Bacillota</taxon>
        <taxon>Clostridia</taxon>
        <taxon>Eubacteriales</taxon>
        <taxon>Clostridiaceae</taxon>
        <taxon>Clostridium</taxon>
    </lineage>
</organism>
<keyword evidence="1 3" id="KW-0238">DNA-binding</keyword>
<accession>A0A1M6DY49</accession>
<dbReference type="Proteomes" id="UP000184241">
    <property type="component" value="Unassembled WGS sequence"/>
</dbReference>
<dbReference type="SMART" id="SM00530">
    <property type="entry name" value="HTH_XRE"/>
    <property type="match status" value="1"/>
</dbReference>
<dbReference type="CDD" id="cd00093">
    <property type="entry name" value="HTH_XRE"/>
    <property type="match status" value="1"/>
</dbReference>
<protein>
    <submittedName>
        <fullName evidence="3">DNA-binding transcriptional regulator, XRE-family HTH domain</fullName>
    </submittedName>
</protein>
<evidence type="ECO:0000259" key="2">
    <source>
        <dbReference type="PROSITE" id="PS50943"/>
    </source>
</evidence>
<feature type="domain" description="HTH cro/C1-type" evidence="2">
    <location>
        <begin position="6"/>
        <end position="60"/>
    </location>
</feature>
<name>A0A1M6DY49_9CLOT</name>
<proteinExistence type="predicted"/>
<dbReference type="EMBL" id="FQXU01000020">
    <property type="protein sequence ID" value="SHI78059.1"/>
    <property type="molecule type" value="Genomic_DNA"/>
</dbReference>
<dbReference type="InterPro" id="IPR001387">
    <property type="entry name" value="Cro/C1-type_HTH"/>
</dbReference>
<dbReference type="Gene3D" id="1.10.260.40">
    <property type="entry name" value="lambda repressor-like DNA-binding domains"/>
    <property type="match status" value="1"/>
</dbReference>
<dbReference type="SUPFAM" id="SSF47413">
    <property type="entry name" value="lambda repressor-like DNA-binding domains"/>
    <property type="match status" value="1"/>
</dbReference>